<proteinExistence type="predicted"/>
<evidence type="ECO:0000313" key="1">
    <source>
        <dbReference type="EMBL" id="GAU49124.1"/>
    </source>
</evidence>
<keyword evidence="2" id="KW-1185">Reference proteome</keyword>
<protein>
    <submittedName>
        <fullName evidence="1">Uncharacterized protein</fullName>
    </submittedName>
</protein>
<name>A0A2Z6NY55_TRISU</name>
<dbReference type="AlphaFoldDB" id="A0A2Z6NY55"/>
<sequence length="89" mass="9985">MAASHPSFDLGIEEAAKELSLLNVKVGETEGVGLQIVEPCNRGFLDLDLNRNPFDLNKFPDEGLDFGFQNEELNKEVHNMLKIFVDSTY</sequence>
<evidence type="ECO:0000313" key="2">
    <source>
        <dbReference type="Proteomes" id="UP000242715"/>
    </source>
</evidence>
<accession>A0A2Z6NY55</accession>
<gene>
    <name evidence="1" type="ORF">TSUD_376660</name>
</gene>
<dbReference type="OrthoDB" id="1457382at2759"/>
<reference evidence="2" key="1">
    <citation type="journal article" date="2017" name="Front. Plant Sci.">
        <title>Climate Clever Clovers: New Paradigm to Reduce the Environmental Footprint of Ruminants by Breeding Low Methanogenic Forages Utilizing Haplotype Variation.</title>
        <authorList>
            <person name="Kaur P."/>
            <person name="Appels R."/>
            <person name="Bayer P.E."/>
            <person name="Keeble-Gagnere G."/>
            <person name="Wang J."/>
            <person name="Hirakawa H."/>
            <person name="Shirasawa K."/>
            <person name="Vercoe P."/>
            <person name="Stefanova K."/>
            <person name="Durmic Z."/>
            <person name="Nichols P."/>
            <person name="Revell C."/>
            <person name="Isobe S.N."/>
            <person name="Edwards D."/>
            <person name="Erskine W."/>
        </authorList>
    </citation>
    <scope>NUCLEOTIDE SEQUENCE [LARGE SCALE GENOMIC DNA]</scope>
    <source>
        <strain evidence="2">cv. Daliak</strain>
    </source>
</reference>
<organism evidence="1 2">
    <name type="scientific">Trifolium subterraneum</name>
    <name type="common">Subterranean clover</name>
    <dbReference type="NCBI Taxonomy" id="3900"/>
    <lineage>
        <taxon>Eukaryota</taxon>
        <taxon>Viridiplantae</taxon>
        <taxon>Streptophyta</taxon>
        <taxon>Embryophyta</taxon>
        <taxon>Tracheophyta</taxon>
        <taxon>Spermatophyta</taxon>
        <taxon>Magnoliopsida</taxon>
        <taxon>eudicotyledons</taxon>
        <taxon>Gunneridae</taxon>
        <taxon>Pentapetalae</taxon>
        <taxon>rosids</taxon>
        <taxon>fabids</taxon>
        <taxon>Fabales</taxon>
        <taxon>Fabaceae</taxon>
        <taxon>Papilionoideae</taxon>
        <taxon>50 kb inversion clade</taxon>
        <taxon>NPAAA clade</taxon>
        <taxon>Hologalegina</taxon>
        <taxon>IRL clade</taxon>
        <taxon>Trifolieae</taxon>
        <taxon>Trifolium</taxon>
    </lineage>
</organism>
<dbReference type="EMBL" id="DF974519">
    <property type="protein sequence ID" value="GAU49124.1"/>
    <property type="molecule type" value="Genomic_DNA"/>
</dbReference>
<dbReference type="Proteomes" id="UP000242715">
    <property type="component" value="Unassembled WGS sequence"/>
</dbReference>